<dbReference type="EMBL" id="SRLO01003110">
    <property type="protein sequence ID" value="TNN31844.1"/>
    <property type="molecule type" value="Genomic_DNA"/>
</dbReference>
<dbReference type="Proteomes" id="UP000314294">
    <property type="component" value="Unassembled WGS sequence"/>
</dbReference>
<proteinExistence type="predicted"/>
<gene>
    <name evidence="2" type="ORF">EYF80_057996</name>
</gene>
<sequence>MKEPPRSTSTQTASVEASRDDELTSLKSFGGVKHRDEKSTRGGAEERNHAAGALRKETVDLMRPFEEFLLKTLKFWQKQRERERERESERERERERFLSLPEGLKWRSLLKQNSSAKALRSPVRSPTRLTKKR</sequence>
<evidence type="ECO:0000256" key="1">
    <source>
        <dbReference type="SAM" id="MobiDB-lite"/>
    </source>
</evidence>
<keyword evidence="3" id="KW-1185">Reference proteome</keyword>
<protein>
    <submittedName>
        <fullName evidence="2">Uncharacterized protein</fullName>
    </submittedName>
</protein>
<name>A0A4Z2ETZ7_9TELE</name>
<feature type="region of interest" description="Disordered" evidence="1">
    <location>
        <begin position="1"/>
        <end position="57"/>
    </location>
</feature>
<evidence type="ECO:0000313" key="2">
    <source>
        <dbReference type="EMBL" id="TNN31844.1"/>
    </source>
</evidence>
<evidence type="ECO:0000313" key="3">
    <source>
        <dbReference type="Proteomes" id="UP000314294"/>
    </source>
</evidence>
<feature type="compositionally biased region" description="Polar residues" evidence="1">
    <location>
        <begin position="1"/>
        <end position="15"/>
    </location>
</feature>
<comment type="caution">
    <text evidence="2">The sequence shown here is derived from an EMBL/GenBank/DDBJ whole genome shotgun (WGS) entry which is preliminary data.</text>
</comment>
<accession>A0A4Z2ETZ7</accession>
<dbReference type="AlphaFoldDB" id="A0A4Z2ETZ7"/>
<organism evidence="2 3">
    <name type="scientific">Liparis tanakae</name>
    <name type="common">Tanaka's snailfish</name>
    <dbReference type="NCBI Taxonomy" id="230148"/>
    <lineage>
        <taxon>Eukaryota</taxon>
        <taxon>Metazoa</taxon>
        <taxon>Chordata</taxon>
        <taxon>Craniata</taxon>
        <taxon>Vertebrata</taxon>
        <taxon>Euteleostomi</taxon>
        <taxon>Actinopterygii</taxon>
        <taxon>Neopterygii</taxon>
        <taxon>Teleostei</taxon>
        <taxon>Neoteleostei</taxon>
        <taxon>Acanthomorphata</taxon>
        <taxon>Eupercaria</taxon>
        <taxon>Perciformes</taxon>
        <taxon>Cottioidei</taxon>
        <taxon>Cottales</taxon>
        <taxon>Liparidae</taxon>
        <taxon>Liparis</taxon>
    </lineage>
</organism>
<reference evidence="2 3" key="1">
    <citation type="submission" date="2019-03" db="EMBL/GenBank/DDBJ databases">
        <title>First draft genome of Liparis tanakae, snailfish: a comprehensive survey of snailfish specific genes.</title>
        <authorList>
            <person name="Kim W."/>
            <person name="Song I."/>
            <person name="Jeong J.-H."/>
            <person name="Kim D."/>
            <person name="Kim S."/>
            <person name="Ryu S."/>
            <person name="Song J.Y."/>
            <person name="Lee S.K."/>
        </authorList>
    </citation>
    <scope>NUCLEOTIDE SEQUENCE [LARGE SCALE GENOMIC DNA]</scope>
    <source>
        <tissue evidence="2">Muscle</tissue>
    </source>
</reference>
<feature type="region of interest" description="Disordered" evidence="1">
    <location>
        <begin position="113"/>
        <end position="133"/>
    </location>
</feature>
<feature type="compositionally biased region" description="Basic and acidic residues" evidence="1">
    <location>
        <begin position="33"/>
        <end position="57"/>
    </location>
</feature>